<protein>
    <submittedName>
        <fullName evidence="1">Uncharacterized protein</fullName>
    </submittedName>
</protein>
<proteinExistence type="predicted"/>
<sequence length="34" mass="3709">EKSDLCNGFYVDMDAVLIVCFCSKGRAGGLVEIR</sequence>
<gene>
    <name evidence="1" type="ORF">S01H1_24051</name>
</gene>
<accession>X0TQA4</accession>
<comment type="caution">
    <text evidence="1">The sequence shown here is derived from an EMBL/GenBank/DDBJ whole genome shotgun (WGS) entry which is preliminary data.</text>
</comment>
<evidence type="ECO:0000313" key="1">
    <source>
        <dbReference type="EMBL" id="GAF90327.1"/>
    </source>
</evidence>
<dbReference type="EMBL" id="BARS01014129">
    <property type="protein sequence ID" value="GAF90327.1"/>
    <property type="molecule type" value="Genomic_DNA"/>
</dbReference>
<name>X0TQA4_9ZZZZ</name>
<reference evidence="1" key="1">
    <citation type="journal article" date="2014" name="Front. Microbiol.">
        <title>High frequency of phylogenetically diverse reductive dehalogenase-homologous genes in deep subseafloor sedimentary metagenomes.</title>
        <authorList>
            <person name="Kawai M."/>
            <person name="Futagami T."/>
            <person name="Toyoda A."/>
            <person name="Takaki Y."/>
            <person name="Nishi S."/>
            <person name="Hori S."/>
            <person name="Arai W."/>
            <person name="Tsubouchi T."/>
            <person name="Morono Y."/>
            <person name="Uchiyama I."/>
            <person name="Ito T."/>
            <person name="Fujiyama A."/>
            <person name="Inagaki F."/>
            <person name="Takami H."/>
        </authorList>
    </citation>
    <scope>NUCLEOTIDE SEQUENCE</scope>
    <source>
        <strain evidence="1">Expedition CK06-06</strain>
    </source>
</reference>
<organism evidence="1">
    <name type="scientific">marine sediment metagenome</name>
    <dbReference type="NCBI Taxonomy" id="412755"/>
    <lineage>
        <taxon>unclassified sequences</taxon>
        <taxon>metagenomes</taxon>
        <taxon>ecological metagenomes</taxon>
    </lineage>
</organism>
<dbReference type="AlphaFoldDB" id="X0TQA4"/>
<feature type="non-terminal residue" evidence="1">
    <location>
        <position position="1"/>
    </location>
</feature>